<accession>A0A508ATW4</accession>
<dbReference type="GO" id="GO:0015628">
    <property type="term" value="P:protein secretion by the type II secretion system"/>
    <property type="evidence" value="ECO:0007669"/>
    <property type="project" value="InterPro"/>
</dbReference>
<evidence type="ECO:0000256" key="8">
    <source>
        <dbReference type="ARBA" id="ARBA00022989"/>
    </source>
</evidence>
<evidence type="ECO:0000256" key="9">
    <source>
        <dbReference type="ARBA" id="ARBA00023136"/>
    </source>
</evidence>
<dbReference type="GO" id="GO:0005886">
    <property type="term" value="C:plasma membrane"/>
    <property type="evidence" value="ECO:0007669"/>
    <property type="project" value="UniProtKB-SubCell"/>
</dbReference>
<evidence type="ECO:0000256" key="4">
    <source>
        <dbReference type="ARBA" id="ARBA00022475"/>
    </source>
</evidence>
<dbReference type="RefSeq" id="WP_141481866.1">
    <property type="nucleotide sequence ID" value="NZ_VICD02000100.1"/>
</dbReference>
<proteinExistence type="inferred from homology"/>
<reference evidence="13 14" key="1">
    <citation type="submission" date="2019-10" db="EMBL/GenBank/DDBJ databases">
        <title>Lysobacter alkalisoli sp. nov., isolated from saline-alkaline soil.</title>
        <authorList>
            <person name="Sun J.-Q."/>
        </authorList>
    </citation>
    <scope>NUCLEOTIDE SEQUENCE [LARGE SCALE GENOMIC DNA]</scope>
    <source>
        <strain evidence="13 14">KCTC 42381</strain>
    </source>
</reference>
<evidence type="ECO:0000259" key="12">
    <source>
        <dbReference type="Pfam" id="PF12693"/>
    </source>
</evidence>
<gene>
    <name evidence="13" type="ORF">FKV24_006990</name>
</gene>
<dbReference type="NCBIfam" id="TIGR01709">
    <property type="entry name" value="typeII_sec_gspL"/>
    <property type="match status" value="1"/>
</dbReference>
<comment type="subcellular location">
    <subcellularLocation>
        <location evidence="1">Cell inner membrane</location>
        <topology evidence="1">Single-pass membrane protein</topology>
    </subcellularLocation>
</comment>
<dbReference type="InterPro" id="IPR043129">
    <property type="entry name" value="ATPase_NBD"/>
</dbReference>
<dbReference type="Pfam" id="PF12693">
    <property type="entry name" value="GspL_C"/>
    <property type="match status" value="1"/>
</dbReference>
<keyword evidence="8" id="KW-1133">Transmembrane helix</keyword>
<dbReference type="InterPro" id="IPR007812">
    <property type="entry name" value="T2SS_protein-GspL"/>
</dbReference>
<dbReference type="SUPFAM" id="SSF53067">
    <property type="entry name" value="Actin-like ATPase domain"/>
    <property type="match status" value="1"/>
</dbReference>
<protein>
    <recommendedName>
        <fullName evidence="15">Type II secretion system protein L</fullName>
    </recommendedName>
</protein>
<dbReference type="AlphaFoldDB" id="A0A508ATW4"/>
<dbReference type="Proteomes" id="UP000320431">
    <property type="component" value="Unassembled WGS sequence"/>
</dbReference>
<keyword evidence="5" id="KW-0997">Cell inner membrane</keyword>
<name>A0A508ATW4_9GAMM</name>
<keyword evidence="6" id="KW-0812">Transmembrane</keyword>
<evidence type="ECO:0000256" key="5">
    <source>
        <dbReference type="ARBA" id="ARBA00022519"/>
    </source>
</evidence>
<evidence type="ECO:0000313" key="13">
    <source>
        <dbReference type="EMBL" id="KAB8192962.1"/>
    </source>
</evidence>
<evidence type="ECO:0008006" key="15">
    <source>
        <dbReference type="Google" id="ProtNLM"/>
    </source>
</evidence>
<evidence type="ECO:0000256" key="1">
    <source>
        <dbReference type="ARBA" id="ARBA00004377"/>
    </source>
</evidence>
<evidence type="ECO:0000259" key="11">
    <source>
        <dbReference type="Pfam" id="PF05134"/>
    </source>
</evidence>
<feature type="domain" description="GspL periplasmic" evidence="12">
    <location>
        <begin position="238"/>
        <end position="381"/>
    </location>
</feature>
<dbReference type="EMBL" id="VICD02000100">
    <property type="protein sequence ID" value="KAB8192962.1"/>
    <property type="molecule type" value="Genomic_DNA"/>
</dbReference>
<feature type="domain" description="GspL cytoplasmic actin-ATPase-like" evidence="11">
    <location>
        <begin position="57"/>
        <end position="207"/>
    </location>
</feature>
<comment type="caution">
    <text evidence="13">The sequence shown here is derived from an EMBL/GenBank/DDBJ whole genome shotgun (WGS) entry which is preliminary data.</text>
</comment>
<dbReference type="InterPro" id="IPR024230">
    <property type="entry name" value="GspL_cyto_dom"/>
</dbReference>
<evidence type="ECO:0000256" key="10">
    <source>
        <dbReference type="SAM" id="MobiDB-lite"/>
    </source>
</evidence>
<evidence type="ECO:0000256" key="6">
    <source>
        <dbReference type="ARBA" id="ARBA00022692"/>
    </source>
</evidence>
<evidence type="ECO:0000256" key="2">
    <source>
        <dbReference type="ARBA" id="ARBA00005318"/>
    </source>
</evidence>
<evidence type="ECO:0000313" key="14">
    <source>
        <dbReference type="Proteomes" id="UP000320431"/>
    </source>
</evidence>
<dbReference type="Gene3D" id="3.30.420.380">
    <property type="match status" value="1"/>
</dbReference>
<keyword evidence="4" id="KW-1003">Cell membrane</keyword>
<sequence length="396" mass="41677">MKHPPSVPASLLLLPSAQDDTLQCLWIDADGSIRTRGPLAADAAPASGRSSGVRCILAIPGHQVGSQWLELKARNEAQALAAARLLLEERLAGGGDDLHVVLAAPPDAGTRRQVLYLAPAVLRHHLDRARTLGFEPDMAIPDYMLLPAPQAPDRDEARTAAATVFERDGQWLVRAPELAFGCEAGLAETVLAGAPPTTPVADTGQVEAVLARGAVAASVDLLQGRFARAEAQPSDLPRWRRVALLAGLLALSPLLLVAVGAARYGIAASALRSETAATVQDLGATAGGDPITSLQDALISTAAGDRFARLNAALHGAISTIPTLQLERLDYRRDKALEAVVAHPARGDLDELRRRLSDAGLRLEVGDTRDGGGGLSTTIRIDERPPRSDTPMEARP</sequence>
<feature type="region of interest" description="Disordered" evidence="10">
    <location>
        <begin position="365"/>
        <end position="396"/>
    </location>
</feature>
<organism evidence="13 14">
    <name type="scientific">Marilutibacter maris</name>
    <dbReference type="NCBI Taxonomy" id="1605891"/>
    <lineage>
        <taxon>Bacteria</taxon>
        <taxon>Pseudomonadati</taxon>
        <taxon>Pseudomonadota</taxon>
        <taxon>Gammaproteobacteria</taxon>
        <taxon>Lysobacterales</taxon>
        <taxon>Lysobacteraceae</taxon>
        <taxon>Marilutibacter</taxon>
    </lineage>
</organism>
<evidence type="ECO:0000256" key="7">
    <source>
        <dbReference type="ARBA" id="ARBA00022927"/>
    </source>
</evidence>
<comment type="similarity">
    <text evidence="2">Belongs to the GSP L family.</text>
</comment>
<keyword evidence="7" id="KW-0653">Protein transport</keyword>
<evidence type="ECO:0000256" key="3">
    <source>
        <dbReference type="ARBA" id="ARBA00022448"/>
    </source>
</evidence>
<keyword evidence="3" id="KW-0813">Transport</keyword>
<dbReference type="InterPro" id="IPR025691">
    <property type="entry name" value="GspL_pp_dom"/>
</dbReference>
<dbReference type="GO" id="GO:0015627">
    <property type="term" value="C:type II protein secretion system complex"/>
    <property type="evidence" value="ECO:0007669"/>
    <property type="project" value="InterPro"/>
</dbReference>
<dbReference type="Pfam" id="PF05134">
    <property type="entry name" value="T2SSL"/>
    <property type="match status" value="1"/>
</dbReference>
<dbReference type="GO" id="GO:0009276">
    <property type="term" value="C:Gram-negative-bacterium-type cell wall"/>
    <property type="evidence" value="ECO:0007669"/>
    <property type="project" value="InterPro"/>
</dbReference>
<feature type="compositionally biased region" description="Basic and acidic residues" evidence="10">
    <location>
        <begin position="380"/>
        <end position="396"/>
    </location>
</feature>
<keyword evidence="9" id="KW-0472">Membrane</keyword>